<feature type="domain" description="Sensor histidine kinase NatK-like C-terminal" evidence="3">
    <location>
        <begin position="172"/>
        <end position="275"/>
    </location>
</feature>
<gene>
    <name evidence="4" type="ORF">JOC28_001149</name>
</gene>
<keyword evidence="4" id="KW-0808">Transferase</keyword>
<dbReference type="PANTHER" id="PTHR40448">
    <property type="entry name" value="TWO-COMPONENT SENSOR HISTIDINE KINASE"/>
    <property type="match status" value="1"/>
</dbReference>
<keyword evidence="2" id="KW-1133">Transmembrane helix</keyword>
<evidence type="ECO:0000313" key="4">
    <source>
        <dbReference type="EMBL" id="MBM7642850.1"/>
    </source>
</evidence>
<dbReference type="GO" id="GO:0016301">
    <property type="term" value="F:kinase activity"/>
    <property type="evidence" value="ECO:0007669"/>
    <property type="project" value="UniProtKB-KW"/>
</dbReference>
<keyword evidence="2" id="KW-0472">Membrane</keyword>
<keyword evidence="4" id="KW-0418">Kinase</keyword>
<dbReference type="Pfam" id="PF14501">
    <property type="entry name" value="HATPase_c_5"/>
    <property type="match status" value="1"/>
</dbReference>
<name>A0ABS2PT10_9STRE</name>
<evidence type="ECO:0000256" key="2">
    <source>
        <dbReference type="SAM" id="Phobius"/>
    </source>
</evidence>
<dbReference type="Proteomes" id="UP000697472">
    <property type="component" value="Unassembled WGS sequence"/>
</dbReference>
<protein>
    <submittedName>
        <fullName evidence="4">Sensor histidine kinase YesM</fullName>
    </submittedName>
</protein>
<organism evidence="4 5">
    <name type="scientific">Streptococcus loxodontisalivarius</name>
    <dbReference type="NCBI Taxonomy" id="1349415"/>
    <lineage>
        <taxon>Bacteria</taxon>
        <taxon>Bacillati</taxon>
        <taxon>Bacillota</taxon>
        <taxon>Bacilli</taxon>
        <taxon>Lactobacillales</taxon>
        <taxon>Streptococcaceae</taxon>
        <taxon>Streptococcus</taxon>
    </lineage>
</organism>
<dbReference type="InterPro" id="IPR036890">
    <property type="entry name" value="HATPase_C_sf"/>
</dbReference>
<sequence>MTVYYVLVYSFFSPHFGLFAMEHQVELKISVMLYFLVFLSLLSYLNRTCKNYLELQSLKQNSKMLSDMESYNLHIEQLYLQLEEFKQDAERELLDLKGRIEKGHLSEIKEGYQSLLDPKKASLSTSSAEMSCLINMQVSPVKSLVFAKLLEANQLGVKTYIEVPEEIDHFHMEILDIVLCLSIFLDNAIEAAVEAPCPELCLAFLRDGMDQIVIVENAMKEKEHYLSELFKRDKSTKGQGRGLGLAKLSDTISKYPNVSLTTKSDHYLFTQTLYIRRG</sequence>
<proteinExistence type="predicted"/>
<dbReference type="RefSeq" id="WP_205009688.1">
    <property type="nucleotide sequence ID" value="NZ_JAFBEH010000021.1"/>
</dbReference>
<dbReference type="Gene3D" id="3.30.565.10">
    <property type="entry name" value="Histidine kinase-like ATPase, C-terminal domain"/>
    <property type="match status" value="1"/>
</dbReference>
<evidence type="ECO:0000259" key="3">
    <source>
        <dbReference type="Pfam" id="PF14501"/>
    </source>
</evidence>
<evidence type="ECO:0000256" key="1">
    <source>
        <dbReference type="SAM" id="Coils"/>
    </source>
</evidence>
<evidence type="ECO:0000313" key="5">
    <source>
        <dbReference type="Proteomes" id="UP000697472"/>
    </source>
</evidence>
<keyword evidence="2" id="KW-0812">Transmembrane</keyword>
<dbReference type="SUPFAM" id="SSF55874">
    <property type="entry name" value="ATPase domain of HSP90 chaperone/DNA topoisomerase II/histidine kinase"/>
    <property type="match status" value="1"/>
</dbReference>
<reference evidence="4 5" key="1">
    <citation type="submission" date="2021-01" db="EMBL/GenBank/DDBJ databases">
        <title>Genomic Encyclopedia of Type Strains, Phase IV (KMG-IV): sequencing the most valuable type-strain genomes for metagenomic binning, comparative biology and taxonomic classification.</title>
        <authorList>
            <person name="Goeker M."/>
        </authorList>
    </citation>
    <scope>NUCLEOTIDE SEQUENCE [LARGE SCALE GENOMIC DNA]</scope>
    <source>
        <strain evidence="4 5">DSM 27382</strain>
    </source>
</reference>
<comment type="caution">
    <text evidence="4">The sequence shown here is derived from an EMBL/GenBank/DDBJ whole genome shotgun (WGS) entry which is preliminary data.</text>
</comment>
<keyword evidence="1" id="KW-0175">Coiled coil</keyword>
<dbReference type="InterPro" id="IPR032834">
    <property type="entry name" value="NatK-like_C"/>
</dbReference>
<dbReference type="EMBL" id="JAFBEH010000021">
    <property type="protein sequence ID" value="MBM7642850.1"/>
    <property type="molecule type" value="Genomic_DNA"/>
</dbReference>
<feature type="transmembrane region" description="Helical" evidence="2">
    <location>
        <begin position="27"/>
        <end position="45"/>
    </location>
</feature>
<dbReference type="PANTHER" id="PTHR40448:SF1">
    <property type="entry name" value="TWO-COMPONENT SENSOR HISTIDINE KINASE"/>
    <property type="match status" value="1"/>
</dbReference>
<feature type="coiled-coil region" evidence="1">
    <location>
        <begin position="68"/>
        <end position="99"/>
    </location>
</feature>
<keyword evidence="5" id="KW-1185">Reference proteome</keyword>
<accession>A0ABS2PT10</accession>